<dbReference type="InterPro" id="IPR016047">
    <property type="entry name" value="M23ase_b-sheet_dom"/>
</dbReference>
<feature type="domain" description="M23ase beta-sheet core" evidence="3">
    <location>
        <begin position="327"/>
        <end position="419"/>
    </location>
</feature>
<dbReference type="EMBL" id="BMFR01000002">
    <property type="protein sequence ID" value="GGG67277.1"/>
    <property type="molecule type" value="Genomic_DNA"/>
</dbReference>
<dbReference type="PANTHER" id="PTHR21666:SF289">
    <property type="entry name" value="L-ALA--D-GLU ENDOPEPTIDASE"/>
    <property type="match status" value="1"/>
</dbReference>
<proteinExistence type="predicted"/>
<feature type="domain" description="Peptidoglycan hydrolase PcsB coiled-coil" evidence="4">
    <location>
        <begin position="114"/>
        <end position="188"/>
    </location>
</feature>
<evidence type="ECO:0000259" key="4">
    <source>
        <dbReference type="Pfam" id="PF24568"/>
    </source>
</evidence>
<dbReference type="InterPro" id="IPR057309">
    <property type="entry name" value="PcsB_CC"/>
</dbReference>
<reference evidence="5" key="1">
    <citation type="journal article" date="2014" name="Int. J. Syst. Evol. Microbiol.">
        <title>Complete genome sequence of Corynebacterium casei LMG S-19264T (=DSM 44701T), isolated from a smear-ripened cheese.</title>
        <authorList>
            <consortium name="US DOE Joint Genome Institute (JGI-PGF)"/>
            <person name="Walter F."/>
            <person name="Albersmeier A."/>
            <person name="Kalinowski J."/>
            <person name="Ruckert C."/>
        </authorList>
    </citation>
    <scope>NUCLEOTIDE SEQUENCE</scope>
    <source>
        <strain evidence="5">CGMCC 1.12754</strain>
    </source>
</reference>
<organism evidence="5 6">
    <name type="scientific">Virgibacillus oceani</name>
    <dbReference type="NCBI Taxonomy" id="1479511"/>
    <lineage>
        <taxon>Bacteria</taxon>
        <taxon>Bacillati</taxon>
        <taxon>Bacillota</taxon>
        <taxon>Bacilli</taxon>
        <taxon>Bacillales</taxon>
        <taxon>Bacillaceae</taxon>
        <taxon>Virgibacillus</taxon>
    </lineage>
</organism>
<protein>
    <submittedName>
        <fullName evidence="5">Peptidase M24</fullName>
    </submittedName>
</protein>
<sequence length="438" mass="48817">MKKKVSFLLAVTLLLGTGMFNWNHVEAESIDDVKKDINQMEEEKKELNDKQGNVDGKKSDTEKKIKENLSKQDNVKTDIQTIDQQLNETKSKIKSKENLIAKTNEEIKQLKKDIDVLKKRIKKREKLLKERLRAIQQNGGDMRYIEVIFGAQNFSDFISRSSAVNTIMDQDKNIMETQAAEKKELENKKREVEDKKEAIEESKQELESLKAQLNDQIAEKEKLMEQLEEQHADLEEYKMSLAEEQEMLRKQEAALNKAMKLAEQQKQELEQLAKEQAARQAQANSGSTASSSGPVITGGDFIKPISGISVSSNFGWRTHPVTGQRSFHGGVDLVAPVGTPIYASASGVAMTGNLDGSYGNHVLVVSIIDGVKYTTLYAHMSSFAVGNGQAVQQGDVIGYVGLTGRTTGAHLHFELHKGGWIGYHPPNSNAVNPISYIQ</sequence>
<keyword evidence="1" id="KW-0732">Signal</keyword>
<dbReference type="SUPFAM" id="SSF57997">
    <property type="entry name" value="Tropomyosin"/>
    <property type="match status" value="1"/>
</dbReference>
<evidence type="ECO:0000313" key="5">
    <source>
        <dbReference type="EMBL" id="GGG67277.1"/>
    </source>
</evidence>
<accession>A0A917LZD6</accession>
<dbReference type="Pfam" id="PF24568">
    <property type="entry name" value="CC_PcsB"/>
    <property type="match status" value="1"/>
</dbReference>
<feature type="region of interest" description="Disordered" evidence="2">
    <location>
        <begin position="43"/>
        <end position="62"/>
    </location>
</feature>
<dbReference type="InterPro" id="IPR050570">
    <property type="entry name" value="Cell_wall_metabolism_enzyme"/>
</dbReference>
<reference evidence="5" key="2">
    <citation type="submission" date="2020-09" db="EMBL/GenBank/DDBJ databases">
        <authorList>
            <person name="Sun Q."/>
            <person name="Zhou Y."/>
        </authorList>
    </citation>
    <scope>NUCLEOTIDE SEQUENCE</scope>
    <source>
        <strain evidence="5">CGMCC 1.12754</strain>
    </source>
</reference>
<dbReference type="AlphaFoldDB" id="A0A917LZD6"/>
<dbReference type="CDD" id="cd12797">
    <property type="entry name" value="M23_peptidase"/>
    <property type="match status" value="1"/>
</dbReference>
<dbReference type="PANTHER" id="PTHR21666">
    <property type="entry name" value="PEPTIDASE-RELATED"/>
    <property type="match status" value="1"/>
</dbReference>
<gene>
    <name evidence="5" type="ORF">GCM10011398_08750</name>
</gene>
<keyword evidence="6" id="KW-1185">Reference proteome</keyword>
<dbReference type="SUPFAM" id="SSF51261">
    <property type="entry name" value="Duplicated hybrid motif"/>
    <property type="match status" value="1"/>
</dbReference>
<feature type="region of interest" description="Disordered" evidence="2">
    <location>
        <begin position="271"/>
        <end position="295"/>
    </location>
</feature>
<evidence type="ECO:0000259" key="3">
    <source>
        <dbReference type="Pfam" id="PF01551"/>
    </source>
</evidence>
<dbReference type="Gene3D" id="2.70.70.10">
    <property type="entry name" value="Glucose Permease (Domain IIA)"/>
    <property type="match status" value="1"/>
</dbReference>
<dbReference type="GO" id="GO:0004222">
    <property type="term" value="F:metalloendopeptidase activity"/>
    <property type="evidence" value="ECO:0007669"/>
    <property type="project" value="TreeGrafter"/>
</dbReference>
<dbReference type="Pfam" id="PF01551">
    <property type="entry name" value="Peptidase_M23"/>
    <property type="match status" value="1"/>
</dbReference>
<dbReference type="Proteomes" id="UP000622860">
    <property type="component" value="Unassembled WGS sequence"/>
</dbReference>
<feature type="compositionally biased region" description="Polar residues" evidence="2">
    <location>
        <begin position="284"/>
        <end position="294"/>
    </location>
</feature>
<dbReference type="InterPro" id="IPR011055">
    <property type="entry name" value="Dup_hybrid_motif"/>
</dbReference>
<name>A0A917LZD6_9BACI</name>
<comment type="caution">
    <text evidence="5">The sequence shown here is derived from an EMBL/GenBank/DDBJ whole genome shotgun (WGS) entry which is preliminary data.</text>
</comment>
<dbReference type="RefSeq" id="WP_188454124.1">
    <property type="nucleotide sequence ID" value="NZ_BMFR01000002.1"/>
</dbReference>
<evidence type="ECO:0000256" key="2">
    <source>
        <dbReference type="SAM" id="MobiDB-lite"/>
    </source>
</evidence>
<evidence type="ECO:0000313" key="6">
    <source>
        <dbReference type="Proteomes" id="UP000622860"/>
    </source>
</evidence>
<evidence type="ECO:0000256" key="1">
    <source>
        <dbReference type="ARBA" id="ARBA00022729"/>
    </source>
</evidence>
<dbReference type="Gene3D" id="6.10.250.3150">
    <property type="match status" value="1"/>
</dbReference>